<gene>
    <name evidence="1" type="ORF">MPL1032_220138</name>
</gene>
<proteinExistence type="predicted"/>
<evidence type="ECO:0000313" key="2">
    <source>
        <dbReference type="Proteomes" id="UP000182888"/>
    </source>
</evidence>
<accession>A0A0K2VZ49</accession>
<dbReference type="Pfam" id="PF20320">
    <property type="entry name" value="DUF6615"/>
    <property type="match status" value="1"/>
</dbReference>
<dbReference type="InterPro" id="IPR046723">
    <property type="entry name" value="DUF6615"/>
</dbReference>
<evidence type="ECO:0000313" key="1">
    <source>
        <dbReference type="EMBL" id="CDX57715.1"/>
    </source>
</evidence>
<name>A0A0K2VZ49_MESPL</name>
<organism evidence="1 2">
    <name type="scientific">Mesorhizobium plurifarium</name>
    <dbReference type="NCBI Taxonomy" id="69974"/>
    <lineage>
        <taxon>Bacteria</taxon>
        <taxon>Pseudomonadati</taxon>
        <taxon>Pseudomonadota</taxon>
        <taxon>Alphaproteobacteria</taxon>
        <taxon>Hyphomicrobiales</taxon>
        <taxon>Phyllobacteriaceae</taxon>
        <taxon>Mesorhizobium</taxon>
    </lineage>
</organism>
<protein>
    <submittedName>
        <fullName evidence="1">Uncharacterized protein</fullName>
    </submittedName>
</protein>
<dbReference type="AlphaFoldDB" id="A0A0K2VZ49"/>
<dbReference type="Proteomes" id="UP000182888">
    <property type="component" value="Unassembled WGS sequence"/>
</dbReference>
<dbReference type="EMBL" id="CCND01000015">
    <property type="protein sequence ID" value="CDX57715.1"/>
    <property type="molecule type" value="Genomic_DNA"/>
</dbReference>
<sequence length="299" mass="33231">MATLCDLATRLPLVIGGLLDRETNLKRGRFREETMTDILTGALAAFAGPELVISYPIEKDTGGDLDLRFWNVSEGRDLWVRIQAKRLNAAVVQNKNRSYSELLHRPSPKHDYQFRTLRDTPPPWVPLYLFYNHASVTMDPSFRGLVPSVSGANLAFASDIAAELEAKLAGASGTPKTGALNKRLSHLRPHFFGLEALLCPQSTVRSETVPTPDTVSAFLREQYVRSGPARPRERYGDEIFRRLSEPHELMTADGIGRTLQDGPAVRIDRHLDYPLVTFISGRTGDSRTPAISDVPPQRG</sequence>
<reference evidence="2" key="1">
    <citation type="submission" date="2014-08" db="EMBL/GenBank/DDBJ databases">
        <authorList>
            <person name="Edwards T."/>
        </authorList>
    </citation>
    <scope>NUCLEOTIDE SEQUENCE [LARGE SCALE GENOMIC DNA]</scope>
</reference>